<keyword evidence="1" id="KW-0732">Signal</keyword>
<organism evidence="2 3">
    <name type="scientific">Paracidovorax avenae (strain ATCC 19860 / DSM 7227 / CCUG 15838 / JCM 20985 / LMG 2117 / NCPPB 1011)</name>
    <name type="common">Acidovorax avenae</name>
    <dbReference type="NCBI Taxonomy" id="643561"/>
    <lineage>
        <taxon>Bacteria</taxon>
        <taxon>Pseudomonadati</taxon>
        <taxon>Pseudomonadota</taxon>
        <taxon>Betaproteobacteria</taxon>
        <taxon>Burkholderiales</taxon>
        <taxon>Comamonadaceae</taxon>
        <taxon>Paracidovorax</taxon>
    </lineage>
</organism>
<name>F0Q202_PARA1</name>
<protein>
    <submittedName>
        <fullName evidence="2">Uncharacterized protein</fullName>
    </submittedName>
</protein>
<evidence type="ECO:0000313" key="2">
    <source>
        <dbReference type="EMBL" id="ADX44133.1"/>
    </source>
</evidence>
<dbReference type="HOGENOM" id="CLU_2044571_0_0_4"/>
<dbReference type="AlphaFoldDB" id="F0Q202"/>
<accession>F0Q202</accession>
<evidence type="ECO:0000256" key="1">
    <source>
        <dbReference type="SAM" id="SignalP"/>
    </source>
</evidence>
<dbReference type="EMBL" id="CP002521">
    <property type="protein sequence ID" value="ADX44133.1"/>
    <property type="molecule type" value="Genomic_DNA"/>
</dbReference>
<reference evidence="2" key="1">
    <citation type="submission" date="2011-02" db="EMBL/GenBank/DDBJ databases">
        <title>Complete sequence of Acidovorax avenae subsp. avenae ATCC 19860.</title>
        <authorList>
            <consortium name="US DOE Joint Genome Institute"/>
            <person name="Lucas S."/>
            <person name="Copeland A."/>
            <person name="Lapidus A."/>
            <person name="Cheng J.-F."/>
            <person name="Goodwin L."/>
            <person name="Pitluck S."/>
            <person name="Chertkov O."/>
            <person name="Held B."/>
            <person name="Detter J.C."/>
            <person name="Han C."/>
            <person name="Tapia R."/>
            <person name="Land M."/>
            <person name="Hauser L."/>
            <person name="Kyrpides N."/>
            <person name="Ivanova N."/>
            <person name="Ovchinnikova G."/>
            <person name="Pagani I."/>
            <person name="Gordon S."/>
            <person name="Woyke T."/>
        </authorList>
    </citation>
    <scope>NUCLEOTIDE SEQUENCE</scope>
    <source>
        <strain evidence="2">ATCC 19860</strain>
    </source>
</reference>
<sequence>MKIASFIAFAAVAFSVQVLAQPKPANQITQKDMQAAMERQMHVTDAATVANCSSLHPDLAKKIDKNWQTNLASLPPQLAEYRKSPAFASAVADARRDQMQEARTPEGQKSMAALCKAMAE</sequence>
<dbReference type="KEGG" id="aaa:Acav_0207"/>
<dbReference type="Proteomes" id="UP000002482">
    <property type="component" value="Chromosome"/>
</dbReference>
<feature type="chain" id="PRO_5003256927" evidence="1">
    <location>
        <begin position="21"/>
        <end position="120"/>
    </location>
</feature>
<dbReference type="RefSeq" id="WP_013592720.1">
    <property type="nucleotide sequence ID" value="NC_015138.1"/>
</dbReference>
<evidence type="ECO:0000313" key="3">
    <source>
        <dbReference type="Proteomes" id="UP000002482"/>
    </source>
</evidence>
<dbReference type="GeneID" id="34239195"/>
<keyword evidence="3" id="KW-1185">Reference proteome</keyword>
<gene>
    <name evidence="2" type="ordered locus">Acav_0207</name>
</gene>
<feature type="signal peptide" evidence="1">
    <location>
        <begin position="1"/>
        <end position="20"/>
    </location>
</feature>
<proteinExistence type="predicted"/>